<evidence type="ECO:0000256" key="1">
    <source>
        <dbReference type="ARBA" id="ARBA00006484"/>
    </source>
</evidence>
<sequence length="277" mass="30979">MKSTKIWLVTGASKGLGLALVKLLLAEKNKVVATSRDTNDIEQKIGKHENLLALNVNLADSENVRNAVLQAIDKFEKIDVVVNNAGYSLYGSIESLSDKEFRQIMDINFFGTVNIIRNIMPFLRKQKSGHIINISSVAGYKGYGNSPAYASTKFAVVGLSEALAEEVKAFNIKVTVVAPRFFRTDFLNKGTNLVCKNQIPEYHMDTLLNWLNENNGKQAGDPNKLANHLIEITHLENPPIHLLMGQDAYQIVAEKRKVDQAEFEEWKNITFSTNIDE</sequence>
<reference evidence="3" key="1">
    <citation type="submission" date="2019-08" db="EMBL/GenBank/DDBJ databases">
        <authorList>
            <person name="Kucharzyk K."/>
            <person name="Murdoch R.W."/>
            <person name="Higgins S."/>
            <person name="Loffler F."/>
        </authorList>
    </citation>
    <scope>NUCLEOTIDE SEQUENCE</scope>
</reference>
<dbReference type="InterPro" id="IPR002347">
    <property type="entry name" value="SDR_fam"/>
</dbReference>
<evidence type="ECO:0000256" key="2">
    <source>
        <dbReference type="ARBA" id="ARBA00023002"/>
    </source>
</evidence>
<dbReference type="InterPro" id="IPR036291">
    <property type="entry name" value="NAD(P)-bd_dom_sf"/>
</dbReference>
<dbReference type="CDD" id="cd05374">
    <property type="entry name" value="17beta-HSD-like_SDR_c"/>
    <property type="match status" value="1"/>
</dbReference>
<dbReference type="EC" id="1.3.1.87" evidence="3"/>
<name>A0A644UM87_9ZZZZ</name>
<dbReference type="InterPro" id="IPR051911">
    <property type="entry name" value="SDR_oxidoreductase"/>
</dbReference>
<dbReference type="SUPFAM" id="SSF51735">
    <property type="entry name" value="NAD(P)-binding Rossmann-fold domains"/>
    <property type="match status" value="1"/>
</dbReference>
<gene>
    <name evidence="3" type="primary">hcaB_5</name>
    <name evidence="3" type="ORF">SDC9_25926</name>
</gene>
<dbReference type="PANTHER" id="PTHR43976:SF16">
    <property type="entry name" value="SHORT-CHAIN DEHYDROGENASE_REDUCTASE FAMILY PROTEIN"/>
    <property type="match status" value="1"/>
</dbReference>
<organism evidence="3">
    <name type="scientific">bioreactor metagenome</name>
    <dbReference type="NCBI Taxonomy" id="1076179"/>
    <lineage>
        <taxon>unclassified sequences</taxon>
        <taxon>metagenomes</taxon>
        <taxon>ecological metagenomes</taxon>
    </lineage>
</organism>
<dbReference type="Pfam" id="PF00106">
    <property type="entry name" value="adh_short"/>
    <property type="match status" value="1"/>
</dbReference>
<dbReference type="InterPro" id="IPR020904">
    <property type="entry name" value="Sc_DH/Rdtase_CS"/>
</dbReference>
<dbReference type="PROSITE" id="PS00061">
    <property type="entry name" value="ADH_SHORT"/>
    <property type="match status" value="1"/>
</dbReference>
<dbReference type="AlphaFoldDB" id="A0A644UM87"/>
<comment type="similarity">
    <text evidence="1">Belongs to the short-chain dehydrogenases/reductases (SDR) family.</text>
</comment>
<evidence type="ECO:0000313" key="3">
    <source>
        <dbReference type="EMBL" id="MPL80035.1"/>
    </source>
</evidence>
<dbReference type="PANTHER" id="PTHR43976">
    <property type="entry name" value="SHORT CHAIN DEHYDROGENASE"/>
    <property type="match status" value="1"/>
</dbReference>
<accession>A0A644UM87</accession>
<dbReference type="PRINTS" id="PR00081">
    <property type="entry name" value="GDHRDH"/>
</dbReference>
<keyword evidence="2 3" id="KW-0560">Oxidoreductase</keyword>
<dbReference type="EMBL" id="VSSQ01000133">
    <property type="protein sequence ID" value="MPL80035.1"/>
    <property type="molecule type" value="Genomic_DNA"/>
</dbReference>
<proteinExistence type="inferred from homology"/>
<comment type="caution">
    <text evidence="3">The sequence shown here is derived from an EMBL/GenBank/DDBJ whole genome shotgun (WGS) entry which is preliminary data.</text>
</comment>
<protein>
    <submittedName>
        <fullName evidence="3">3-phenylpropionate-dihydrodiol/cinnamic acid-dihydrodiol dehydrogenase</fullName>
        <ecNumber evidence="3">1.3.1.87</ecNumber>
    </submittedName>
</protein>
<dbReference type="GO" id="GO:0018498">
    <property type="term" value="F:2,3-dihydroxy-2,3-dihydro-phenylpropionate dehydrogenase activity"/>
    <property type="evidence" value="ECO:0007669"/>
    <property type="project" value="UniProtKB-EC"/>
</dbReference>
<dbReference type="Gene3D" id="3.40.50.720">
    <property type="entry name" value="NAD(P)-binding Rossmann-like Domain"/>
    <property type="match status" value="1"/>
</dbReference>
<dbReference type="PRINTS" id="PR00080">
    <property type="entry name" value="SDRFAMILY"/>
</dbReference>